<dbReference type="PANTHER" id="PTHR30603:SF47">
    <property type="entry name" value="RNA POLYMERASE SIGMA FACTOR SIGD, CHLOROPLASTIC"/>
    <property type="match status" value="1"/>
</dbReference>
<evidence type="ECO:0000313" key="2">
    <source>
        <dbReference type="EMBL" id="GAG91183.1"/>
    </source>
</evidence>
<dbReference type="InterPro" id="IPR036388">
    <property type="entry name" value="WH-like_DNA-bd_sf"/>
</dbReference>
<dbReference type="InterPro" id="IPR014284">
    <property type="entry name" value="RNA_pol_sigma-70_dom"/>
</dbReference>
<dbReference type="PRINTS" id="PR00046">
    <property type="entry name" value="SIGMA70FCT"/>
</dbReference>
<gene>
    <name evidence="2" type="ORF">S01H4_42409</name>
</gene>
<feature type="domain" description="RNA polymerase sigma-70 region 4" evidence="1">
    <location>
        <begin position="44"/>
        <end position="96"/>
    </location>
</feature>
<evidence type="ECO:0000259" key="1">
    <source>
        <dbReference type="Pfam" id="PF04545"/>
    </source>
</evidence>
<dbReference type="NCBIfam" id="TIGR02937">
    <property type="entry name" value="sigma70-ECF"/>
    <property type="match status" value="1"/>
</dbReference>
<dbReference type="Pfam" id="PF04545">
    <property type="entry name" value="Sigma70_r4"/>
    <property type="match status" value="1"/>
</dbReference>
<dbReference type="InterPro" id="IPR000943">
    <property type="entry name" value="RNA_pol_sigma70"/>
</dbReference>
<sequence length="108" mass="12336">HVSVDAPFVDGEDKSLLDVLPNNDSPIADKTLMNESLIKEIERALATLIDRERDIIKLSFGIGIQDMSHEEIGEKFGITRERVRQIKEKAIRRLRHTSRSKLLKPYLG</sequence>
<comment type="caution">
    <text evidence="2">The sequence shown here is derived from an EMBL/GenBank/DDBJ whole genome shotgun (WGS) entry which is preliminary data.</text>
</comment>
<protein>
    <recommendedName>
        <fullName evidence="1">RNA polymerase sigma-70 region 4 domain-containing protein</fullName>
    </recommendedName>
</protein>
<dbReference type="SUPFAM" id="SSF88659">
    <property type="entry name" value="Sigma3 and sigma4 domains of RNA polymerase sigma factors"/>
    <property type="match status" value="1"/>
</dbReference>
<dbReference type="GO" id="GO:0006352">
    <property type="term" value="P:DNA-templated transcription initiation"/>
    <property type="evidence" value="ECO:0007669"/>
    <property type="project" value="InterPro"/>
</dbReference>
<organism evidence="2">
    <name type="scientific">marine sediment metagenome</name>
    <dbReference type="NCBI Taxonomy" id="412755"/>
    <lineage>
        <taxon>unclassified sequences</taxon>
        <taxon>metagenomes</taxon>
        <taxon>ecological metagenomes</taxon>
    </lineage>
</organism>
<name>X1C447_9ZZZZ</name>
<accession>X1C447</accession>
<dbReference type="EMBL" id="BART01023283">
    <property type="protein sequence ID" value="GAG91183.1"/>
    <property type="molecule type" value="Genomic_DNA"/>
</dbReference>
<feature type="non-terminal residue" evidence="2">
    <location>
        <position position="1"/>
    </location>
</feature>
<dbReference type="CDD" id="cd06171">
    <property type="entry name" value="Sigma70_r4"/>
    <property type="match status" value="1"/>
</dbReference>
<dbReference type="InterPro" id="IPR050239">
    <property type="entry name" value="Sigma-70_RNA_pol_init_factors"/>
</dbReference>
<dbReference type="AlphaFoldDB" id="X1C447"/>
<dbReference type="PANTHER" id="PTHR30603">
    <property type="entry name" value="RNA POLYMERASE SIGMA FACTOR RPO"/>
    <property type="match status" value="1"/>
</dbReference>
<dbReference type="GO" id="GO:0003700">
    <property type="term" value="F:DNA-binding transcription factor activity"/>
    <property type="evidence" value="ECO:0007669"/>
    <property type="project" value="InterPro"/>
</dbReference>
<reference evidence="2" key="1">
    <citation type="journal article" date="2014" name="Front. Microbiol.">
        <title>High frequency of phylogenetically diverse reductive dehalogenase-homologous genes in deep subseafloor sedimentary metagenomes.</title>
        <authorList>
            <person name="Kawai M."/>
            <person name="Futagami T."/>
            <person name="Toyoda A."/>
            <person name="Takaki Y."/>
            <person name="Nishi S."/>
            <person name="Hori S."/>
            <person name="Arai W."/>
            <person name="Tsubouchi T."/>
            <person name="Morono Y."/>
            <person name="Uchiyama I."/>
            <person name="Ito T."/>
            <person name="Fujiyama A."/>
            <person name="Inagaki F."/>
            <person name="Takami H."/>
        </authorList>
    </citation>
    <scope>NUCLEOTIDE SEQUENCE</scope>
    <source>
        <strain evidence="2">Expedition CK06-06</strain>
    </source>
</reference>
<dbReference type="InterPro" id="IPR013324">
    <property type="entry name" value="RNA_pol_sigma_r3/r4-like"/>
</dbReference>
<proteinExistence type="predicted"/>
<dbReference type="InterPro" id="IPR007630">
    <property type="entry name" value="RNA_pol_sigma70_r4"/>
</dbReference>
<dbReference type="Gene3D" id="1.10.10.10">
    <property type="entry name" value="Winged helix-like DNA-binding domain superfamily/Winged helix DNA-binding domain"/>
    <property type="match status" value="1"/>
</dbReference>